<evidence type="ECO:0000256" key="1">
    <source>
        <dbReference type="ARBA" id="ARBA00006484"/>
    </source>
</evidence>
<accession>A0A6N6VJJ0</accession>
<dbReference type="EMBL" id="WESC01000003">
    <property type="protein sequence ID" value="KAB7741588.1"/>
    <property type="molecule type" value="Genomic_DNA"/>
</dbReference>
<evidence type="ECO:0000313" key="4">
    <source>
        <dbReference type="Proteomes" id="UP000468901"/>
    </source>
</evidence>
<protein>
    <submittedName>
        <fullName evidence="3">SDR family NAD(P)-dependent oxidoreductase</fullName>
    </submittedName>
</protein>
<keyword evidence="4" id="KW-1185">Reference proteome</keyword>
<proteinExistence type="inferred from homology"/>
<dbReference type="InterPro" id="IPR036291">
    <property type="entry name" value="NAD(P)-bd_dom_sf"/>
</dbReference>
<dbReference type="PRINTS" id="PR00080">
    <property type="entry name" value="SDRFAMILY"/>
</dbReference>
<dbReference type="PANTHER" id="PTHR42879:SF6">
    <property type="entry name" value="NADPH-DEPENDENT REDUCTASE BACG"/>
    <property type="match status" value="1"/>
</dbReference>
<dbReference type="PANTHER" id="PTHR42879">
    <property type="entry name" value="3-OXOACYL-(ACYL-CARRIER-PROTEIN) REDUCTASE"/>
    <property type="match status" value="1"/>
</dbReference>
<dbReference type="InterPro" id="IPR002347">
    <property type="entry name" value="SDR_fam"/>
</dbReference>
<dbReference type="PRINTS" id="PR00081">
    <property type="entry name" value="GDHRDH"/>
</dbReference>
<dbReference type="RefSeq" id="WP_152214891.1">
    <property type="nucleotide sequence ID" value="NZ_JBAQYD010000352.1"/>
</dbReference>
<dbReference type="FunFam" id="3.40.50.720:FF:000084">
    <property type="entry name" value="Short-chain dehydrogenase reductase"/>
    <property type="match status" value="1"/>
</dbReference>
<dbReference type="AlphaFoldDB" id="A0A6N6VJJ0"/>
<dbReference type="SUPFAM" id="SSF51735">
    <property type="entry name" value="NAD(P)-binding Rossmann-fold domains"/>
    <property type="match status" value="1"/>
</dbReference>
<sequence>MDLQLAGKAALVTGANRGTGRVIAERLAAEGARVVVHGFAEADAAAAVSDIRAGGFEAFAVAGDITADAGAKATYDAAVAAVGTVDILINNYGLAEAGSWSRSETPDWIDAYEKNVLSAVRMTRLCVPAMKDRHWGRVIMLGTIGSTEPAARMPHYYAAKGALATMTVSLAKELAGTGITVNIVSPGLIRTKEVEERFLAQGYEKGWGTTWEEVEPHVLKAFMNNLTGHVTTTAEVADLVAFVASPRASALMALNLRIDGGTTAIVT</sequence>
<name>A0A6N6VJJ0_9HYPH</name>
<comment type="caution">
    <text evidence="3">The sequence shown here is derived from an EMBL/GenBank/DDBJ whole genome shotgun (WGS) entry which is preliminary data.</text>
</comment>
<reference evidence="3 4" key="1">
    <citation type="submission" date="2019-09" db="EMBL/GenBank/DDBJ databases">
        <title>Parvibaculum sedimenti sp. nov., isolated from sediment.</title>
        <authorList>
            <person name="Wang Y."/>
        </authorList>
    </citation>
    <scope>NUCLEOTIDE SEQUENCE [LARGE SCALE GENOMIC DNA]</scope>
    <source>
        <strain evidence="3 4">HXT-9</strain>
    </source>
</reference>
<dbReference type="Gene3D" id="3.40.50.720">
    <property type="entry name" value="NAD(P)-binding Rossmann-like Domain"/>
    <property type="match status" value="1"/>
</dbReference>
<gene>
    <name evidence="3" type="ORF">F2P47_04070</name>
</gene>
<dbReference type="CDD" id="cd05233">
    <property type="entry name" value="SDR_c"/>
    <property type="match status" value="1"/>
</dbReference>
<comment type="similarity">
    <text evidence="1 2">Belongs to the short-chain dehydrogenases/reductases (SDR) family.</text>
</comment>
<evidence type="ECO:0000313" key="3">
    <source>
        <dbReference type="EMBL" id="KAB7741588.1"/>
    </source>
</evidence>
<evidence type="ECO:0000256" key="2">
    <source>
        <dbReference type="RuleBase" id="RU000363"/>
    </source>
</evidence>
<dbReference type="InterPro" id="IPR050259">
    <property type="entry name" value="SDR"/>
</dbReference>
<dbReference type="Proteomes" id="UP000468901">
    <property type="component" value="Unassembled WGS sequence"/>
</dbReference>
<organism evidence="3 4">
    <name type="scientific">Parvibaculum sedimenti</name>
    <dbReference type="NCBI Taxonomy" id="2608632"/>
    <lineage>
        <taxon>Bacteria</taxon>
        <taxon>Pseudomonadati</taxon>
        <taxon>Pseudomonadota</taxon>
        <taxon>Alphaproteobacteria</taxon>
        <taxon>Hyphomicrobiales</taxon>
        <taxon>Parvibaculaceae</taxon>
        <taxon>Parvibaculum</taxon>
    </lineage>
</organism>
<dbReference type="Pfam" id="PF00106">
    <property type="entry name" value="adh_short"/>
    <property type="match status" value="1"/>
</dbReference>